<dbReference type="InterPro" id="IPR017972">
    <property type="entry name" value="Cyt_P450_CS"/>
</dbReference>
<evidence type="ECO:0000313" key="15">
    <source>
        <dbReference type="EMBL" id="KAJ4428806.1"/>
    </source>
</evidence>
<comment type="caution">
    <text evidence="15">The sequence shown here is derived from an EMBL/GenBank/DDBJ whole genome shotgun (WGS) entry which is preliminary data.</text>
</comment>
<dbReference type="PANTHER" id="PTHR24292:SF54">
    <property type="entry name" value="CYP9F3-RELATED"/>
    <property type="match status" value="1"/>
</dbReference>
<evidence type="ECO:0000256" key="9">
    <source>
        <dbReference type="ARBA" id="ARBA00023002"/>
    </source>
</evidence>
<gene>
    <name evidence="15" type="ORF">ANN_25799</name>
</gene>
<dbReference type="PRINTS" id="PR00385">
    <property type="entry name" value="P450"/>
</dbReference>
<dbReference type="InterPro" id="IPR050476">
    <property type="entry name" value="Insect_CytP450_Detox"/>
</dbReference>
<sequence length="522" mass="60135">MALWDWTWSFSDWILLLLGLGLALYYWGMSSYTRYTKQNLPFSQPLPFIGNMWRAVYKQLCFQYNILDVYNKFKHHPFSILFIFRHPVIIVNDLELIKAVTVKDCDYFIDHRTTAFEYGEPLWRKGQTWKDMRSTLTPAFTSSKMKNMFVLISECCQQFVDFLDQCYQTSPTEDSFITKADGNLLILELKDFYTRYSNDVIATTAFGVEVDSLKQPKNEFFLMGQSATNFGALKLFTFMLFPRLMEMLGYSLVPGNIADFFRSLVKDTISTREREGIIRPDMLQLLMQAKKGTLQDENCTEQKNSKTQLDDEDIAAQAVVFFLAGFDTTSTLLCFLTHQLAVHPDVQARLQKEIDDTLKEGGGKLTYEALFGMKYLDMVVSETLRLYPPAAALDRLCVQKYTLKTDPPLDLEPGDNIFVPVFGLHRDPQYYPDPDRFDPERFNDENKYKINPMTYLPFGVGPRMCIGNRFALMGAKLAVTHLLARYNVKVVPKTPVDIEIVQAAFNITIRGGFWVGLEQRSV</sequence>
<comment type="subcellular location">
    <subcellularLocation>
        <location evidence="3">Endoplasmic reticulum membrane</location>
        <topology evidence="3">Peripheral membrane protein</topology>
    </subcellularLocation>
    <subcellularLocation>
        <location evidence="2">Microsome membrane</location>
        <topology evidence="2">Peripheral membrane protein</topology>
    </subcellularLocation>
</comment>
<evidence type="ECO:0000256" key="8">
    <source>
        <dbReference type="ARBA" id="ARBA00022848"/>
    </source>
</evidence>
<keyword evidence="8" id="KW-0492">Microsome</keyword>
<dbReference type="Gene3D" id="1.10.630.10">
    <property type="entry name" value="Cytochrome P450"/>
    <property type="match status" value="1"/>
</dbReference>
<dbReference type="InterPro" id="IPR002401">
    <property type="entry name" value="Cyt_P450_E_grp-I"/>
</dbReference>
<dbReference type="InterPro" id="IPR001128">
    <property type="entry name" value="Cyt_P450"/>
</dbReference>
<evidence type="ECO:0000256" key="12">
    <source>
        <dbReference type="ARBA" id="ARBA00023136"/>
    </source>
</evidence>
<evidence type="ECO:0000256" key="14">
    <source>
        <dbReference type="SAM" id="Phobius"/>
    </source>
</evidence>
<keyword evidence="9 13" id="KW-0560">Oxidoreductase</keyword>
<keyword evidence="11 13" id="KW-0503">Monooxygenase</keyword>
<evidence type="ECO:0000256" key="1">
    <source>
        <dbReference type="ARBA" id="ARBA00001971"/>
    </source>
</evidence>
<proteinExistence type="inferred from homology"/>
<dbReference type="PROSITE" id="PS00086">
    <property type="entry name" value="CYTOCHROME_P450"/>
    <property type="match status" value="1"/>
</dbReference>
<keyword evidence="6 13" id="KW-0479">Metal-binding</keyword>
<reference evidence="15 16" key="1">
    <citation type="journal article" date="2022" name="Allergy">
        <title>Genome assembly and annotation of Periplaneta americana reveal a comprehensive cockroach allergen profile.</title>
        <authorList>
            <person name="Wang L."/>
            <person name="Xiong Q."/>
            <person name="Saelim N."/>
            <person name="Wang L."/>
            <person name="Nong W."/>
            <person name="Wan A.T."/>
            <person name="Shi M."/>
            <person name="Liu X."/>
            <person name="Cao Q."/>
            <person name="Hui J.H.L."/>
            <person name="Sookrung N."/>
            <person name="Leung T.F."/>
            <person name="Tungtrongchitr A."/>
            <person name="Tsui S.K.W."/>
        </authorList>
    </citation>
    <scope>NUCLEOTIDE SEQUENCE [LARGE SCALE GENOMIC DNA]</scope>
    <source>
        <strain evidence="15">PWHHKU_190912</strain>
    </source>
</reference>
<keyword evidence="10 13" id="KW-0408">Iron</keyword>
<name>A0ABQ8S4L2_PERAM</name>
<evidence type="ECO:0000256" key="6">
    <source>
        <dbReference type="ARBA" id="ARBA00022723"/>
    </source>
</evidence>
<dbReference type="EMBL" id="JAJSOF020000036">
    <property type="protein sequence ID" value="KAJ4428806.1"/>
    <property type="molecule type" value="Genomic_DNA"/>
</dbReference>
<comment type="similarity">
    <text evidence="4 13">Belongs to the cytochrome P450 family.</text>
</comment>
<feature type="transmembrane region" description="Helical" evidence="14">
    <location>
        <begin position="220"/>
        <end position="241"/>
    </location>
</feature>
<keyword evidence="7" id="KW-0256">Endoplasmic reticulum</keyword>
<dbReference type="SUPFAM" id="SSF48264">
    <property type="entry name" value="Cytochrome P450"/>
    <property type="match status" value="1"/>
</dbReference>
<evidence type="ECO:0000256" key="3">
    <source>
        <dbReference type="ARBA" id="ARBA00004406"/>
    </source>
</evidence>
<evidence type="ECO:0000256" key="10">
    <source>
        <dbReference type="ARBA" id="ARBA00023004"/>
    </source>
</evidence>
<evidence type="ECO:0000256" key="5">
    <source>
        <dbReference type="ARBA" id="ARBA00022617"/>
    </source>
</evidence>
<dbReference type="PRINTS" id="PR00463">
    <property type="entry name" value="EP450I"/>
</dbReference>
<keyword evidence="16" id="KW-1185">Reference proteome</keyword>
<dbReference type="Proteomes" id="UP001148838">
    <property type="component" value="Unassembled WGS sequence"/>
</dbReference>
<evidence type="ECO:0000256" key="13">
    <source>
        <dbReference type="RuleBase" id="RU000461"/>
    </source>
</evidence>
<keyword evidence="14" id="KW-0812">Transmembrane</keyword>
<dbReference type="CDD" id="cd11056">
    <property type="entry name" value="CYP6-like"/>
    <property type="match status" value="1"/>
</dbReference>
<protein>
    <recommendedName>
        <fullName evidence="17">Cytochrome P450</fullName>
    </recommendedName>
</protein>
<evidence type="ECO:0000256" key="2">
    <source>
        <dbReference type="ARBA" id="ARBA00004174"/>
    </source>
</evidence>
<evidence type="ECO:0000313" key="16">
    <source>
        <dbReference type="Proteomes" id="UP001148838"/>
    </source>
</evidence>
<evidence type="ECO:0000256" key="11">
    <source>
        <dbReference type="ARBA" id="ARBA00023033"/>
    </source>
</evidence>
<feature type="transmembrane region" description="Helical" evidence="14">
    <location>
        <begin position="6"/>
        <end position="27"/>
    </location>
</feature>
<evidence type="ECO:0000256" key="4">
    <source>
        <dbReference type="ARBA" id="ARBA00010617"/>
    </source>
</evidence>
<accession>A0ABQ8S4L2</accession>
<dbReference type="InterPro" id="IPR036396">
    <property type="entry name" value="Cyt_P450_sf"/>
</dbReference>
<keyword evidence="5 13" id="KW-0349">Heme</keyword>
<organism evidence="15 16">
    <name type="scientific">Periplaneta americana</name>
    <name type="common">American cockroach</name>
    <name type="synonym">Blatta americana</name>
    <dbReference type="NCBI Taxonomy" id="6978"/>
    <lineage>
        <taxon>Eukaryota</taxon>
        <taxon>Metazoa</taxon>
        <taxon>Ecdysozoa</taxon>
        <taxon>Arthropoda</taxon>
        <taxon>Hexapoda</taxon>
        <taxon>Insecta</taxon>
        <taxon>Pterygota</taxon>
        <taxon>Neoptera</taxon>
        <taxon>Polyneoptera</taxon>
        <taxon>Dictyoptera</taxon>
        <taxon>Blattodea</taxon>
        <taxon>Blattoidea</taxon>
        <taxon>Blattidae</taxon>
        <taxon>Blattinae</taxon>
        <taxon>Periplaneta</taxon>
    </lineage>
</organism>
<dbReference type="Pfam" id="PF00067">
    <property type="entry name" value="p450"/>
    <property type="match status" value="1"/>
</dbReference>
<evidence type="ECO:0008006" key="17">
    <source>
        <dbReference type="Google" id="ProtNLM"/>
    </source>
</evidence>
<keyword evidence="14" id="KW-1133">Transmembrane helix</keyword>
<comment type="cofactor">
    <cofactor evidence="1">
        <name>heme</name>
        <dbReference type="ChEBI" id="CHEBI:30413"/>
    </cofactor>
</comment>
<dbReference type="PANTHER" id="PTHR24292">
    <property type="entry name" value="CYTOCHROME P450"/>
    <property type="match status" value="1"/>
</dbReference>
<keyword evidence="12 14" id="KW-0472">Membrane</keyword>
<evidence type="ECO:0000256" key="7">
    <source>
        <dbReference type="ARBA" id="ARBA00022824"/>
    </source>
</evidence>